<organism evidence="3 4">
    <name type="scientific">Aspergillus udagawae</name>
    <dbReference type="NCBI Taxonomy" id="91492"/>
    <lineage>
        <taxon>Eukaryota</taxon>
        <taxon>Fungi</taxon>
        <taxon>Dikarya</taxon>
        <taxon>Ascomycota</taxon>
        <taxon>Pezizomycotina</taxon>
        <taxon>Eurotiomycetes</taxon>
        <taxon>Eurotiomycetidae</taxon>
        <taxon>Eurotiales</taxon>
        <taxon>Aspergillaceae</taxon>
        <taxon>Aspergillus</taxon>
        <taxon>Aspergillus subgen. Fumigati</taxon>
    </lineage>
</organism>
<protein>
    <recommendedName>
        <fullName evidence="2">AB hydrolase-1 domain-containing protein</fullName>
    </recommendedName>
</protein>
<dbReference type="Pfam" id="PF12697">
    <property type="entry name" value="Abhydrolase_6"/>
    <property type="match status" value="1"/>
</dbReference>
<evidence type="ECO:0000256" key="1">
    <source>
        <dbReference type="SAM" id="SignalP"/>
    </source>
</evidence>
<dbReference type="AlphaFoldDB" id="A0A8H3XP69"/>
<dbReference type="InterPro" id="IPR029058">
    <property type="entry name" value="AB_hydrolase_fold"/>
</dbReference>
<dbReference type="SUPFAM" id="SSF53474">
    <property type="entry name" value="alpha/beta-Hydrolases"/>
    <property type="match status" value="1"/>
</dbReference>
<keyword evidence="1" id="KW-0732">Signal</keyword>
<dbReference type="InterPro" id="IPR000073">
    <property type="entry name" value="AB_hydrolase_1"/>
</dbReference>
<evidence type="ECO:0000259" key="2">
    <source>
        <dbReference type="Pfam" id="PF12697"/>
    </source>
</evidence>
<dbReference type="Proteomes" id="UP000465221">
    <property type="component" value="Unassembled WGS sequence"/>
</dbReference>
<sequence>MLLKLCLVLALQPLAWMGVAALPHNSTGSLSITEWGATCTERLLPVHLEKTSTQNFTLDSYSHEVFYALTRKEILISGTYNVSTRTCIPKGGAKSESIQLLAHGATYTKHMWDFAYQPERYSWTKHMNEAGYATMSFDLIGESTLLSITAQHILTTATGAGNSTRPNAMHEVQTQAHVETARQFISALKAGEIDGHRWKRVVYVGFSIGAAVGNSLATQYPTAADQLILLGLSWYTDYIYPALLMMLRAEANKIDPKRWGSMPDLYTTMPSLVTRQFSHLYGDFDHGVEIPDWEDLDADTVGEAVSFMFHAKEAPEYKGPVFLALGNNDVTFCGITCGDHHLDVYNKFPAAADHRPLLYPNTGHNILLHRTGRKLLNDVTDFIRKHDK</sequence>
<proteinExistence type="predicted"/>
<feature type="signal peptide" evidence="1">
    <location>
        <begin position="1"/>
        <end position="21"/>
    </location>
</feature>
<accession>A0A8H3XP69</accession>
<evidence type="ECO:0000313" key="3">
    <source>
        <dbReference type="EMBL" id="GFF54866.1"/>
    </source>
</evidence>
<dbReference type="Gene3D" id="3.40.50.1820">
    <property type="entry name" value="alpha/beta hydrolase"/>
    <property type="match status" value="1"/>
</dbReference>
<comment type="caution">
    <text evidence="3">The sequence shown here is derived from an EMBL/GenBank/DDBJ whole genome shotgun (WGS) entry which is preliminary data.</text>
</comment>
<gene>
    <name evidence="3" type="ORF">IFM46972_10127</name>
</gene>
<feature type="domain" description="AB hydrolase-1" evidence="2">
    <location>
        <begin position="100"/>
        <end position="369"/>
    </location>
</feature>
<evidence type="ECO:0000313" key="4">
    <source>
        <dbReference type="Proteomes" id="UP000465221"/>
    </source>
</evidence>
<name>A0A8H3XP69_9EURO</name>
<reference evidence="3 4" key="1">
    <citation type="submission" date="2020-01" db="EMBL/GenBank/DDBJ databases">
        <title>Draft genome sequence of Aspergillus udagawae IFM 46972.</title>
        <authorList>
            <person name="Takahashi H."/>
            <person name="Yaguchi T."/>
        </authorList>
    </citation>
    <scope>NUCLEOTIDE SEQUENCE [LARGE SCALE GENOMIC DNA]</scope>
    <source>
        <strain evidence="3 4">IFM 46972</strain>
    </source>
</reference>
<feature type="chain" id="PRO_5034748334" description="AB hydrolase-1 domain-containing protein" evidence="1">
    <location>
        <begin position="22"/>
        <end position="388"/>
    </location>
</feature>
<dbReference type="EMBL" id="BLKC01000118">
    <property type="protein sequence ID" value="GFF54866.1"/>
    <property type="molecule type" value="Genomic_DNA"/>
</dbReference>